<dbReference type="AlphaFoldDB" id="A0A2M7EBV9"/>
<dbReference type="InterPro" id="IPR000089">
    <property type="entry name" value="Biotin_lipoyl"/>
</dbReference>
<dbReference type="InterPro" id="IPR050709">
    <property type="entry name" value="Biotin_Carboxyl_Carrier/Decarb"/>
</dbReference>
<evidence type="ECO:0000313" key="3">
    <source>
        <dbReference type="EMBL" id="PIV65218.1"/>
    </source>
</evidence>
<accession>A0A2M7EBV9</accession>
<dbReference type="SUPFAM" id="SSF51230">
    <property type="entry name" value="Single hybrid motif"/>
    <property type="match status" value="1"/>
</dbReference>
<sequence length="126" mass="14489">MKIKIKDKVYEVEIYELGEEKVKIIVNGKEFIFGETVEEREKISAAPLTIPKRSFTKKEIKAPIAGTISKIFIKEGEFVKKDQKILILSSMKMENEIVSDFEGKVKEILVKENQNVKEEETLIVLT</sequence>
<protein>
    <recommendedName>
        <fullName evidence="2">Lipoyl-binding domain-containing protein</fullName>
    </recommendedName>
</protein>
<proteinExistence type="predicted"/>
<dbReference type="PANTHER" id="PTHR45266">
    <property type="entry name" value="OXALOACETATE DECARBOXYLASE ALPHA CHAIN"/>
    <property type="match status" value="1"/>
</dbReference>
<dbReference type="PROSITE" id="PS50968">
    <property type="entry name" value="BIOTINYL_LIPOYL"/>
    <property type="match status" value="1"/>
</dbReference>
<evidence type="ECO:0000259" key="2">
    <source>
        <dbReference type="PROSITE" id="PS50968"/>
    </source>
</evidence>
<organism evidence="3 4">
    <name type="scientific">Candidatus Nealsonbacteria bacterium CG01_land_8_20_14_3_00_12</name>
    <dbReference type="NCBI Taxonomy" id="1974697"/>
    <lineage>
        <taxon>Bacteria</taxon>
        <taxon>Candidatus Nealsoniibacteriota</taxon>
    </lineage>
</organism>
<dbReference type="PANTHER" id="PTHR45266:SF3">
    <property type="entry name" value="OXALOACETATE DECARBOXYLASE ALPHA CHAIN"/>
    <property type="match status" value="1"/>
</dbReference>
<dbReference type="Proteomes" id="UP000230766">
    <property type="component" value="Unassembled WGS sequence"/>
</dbReference>
<dbReference type="EMBL" id="PETJ01000018">
    <property type="protein sequence ID" value="PIV65218.1"/>
    <property type="molecule type" value="Genomic_DNA"/>
</dbReference>
<name>A0A2M7EBV9_9BACT</name>
<dbReference type="Pfam" id="PF00364">
    <property type="entry name" value="Biotin_lipoyl"/>
    <property type="match status" value="1"/>
</dbReference>
<feature type="domain" description="Lipoyl-binding" evidence="2">
    <location>
        <begin position="45"/>
        <end position="126"/>
    </location>
</feature>
<dbReference type="FunFam" id="2.40.50.100:FF:000003">
    <property type="entry name" value="Acetyl-CoA carboxylase biotin carboxyl carrier protein"/>
    <property type="match status" value="1"/>
</dbReference>
<evidence type="ECO:0000313" key="4">
    <source>
        <dbReference type="Proteomes" id="UP000230766"/>
    </source>
</evidence>
<gene>
    <name evidence="3" type="ORF">COS09_00685</name>
</gene>
<keyword evidence="1" id="KW-0092">Biotin</keyword>
<evidence type="ECO:0000256" key="1">
    <source>
        <dbReference type="ARBA" id="ARBA00023267"/>
    </source>
</evidence>
<dbReference type="Gene3D" id="2.40.50.100">
    <property type="match status" value="1"/>
</dbReference>
<reference evidence="4" key="1">
    <citation type="submission" date="2017-09" db="EMBL/GenBank/DDBJ databases">
        <title>Depth-based differentiation of microbial function through sediment-hosted aquifers and enrichment of novel symbionts in the deep terrestrial subsurface.</title>
        <authorList>
            <person name="Probst A.J."/>
            <person name="Ladd B."/>
            <person name="Jarett J.K."/>
            <person name="Geller-Mcgrath D.E."/>
            <person name="Sieber C.M.K."/>
            <person name="Emerson J.B."/>
            <person name="Anantharaman K."/>
            <person name="Thomas B.C."/>
            <person name="Malmstrom R."/>
            <person name="Stieglmeier M."/>
            <person name="Klingl A."/>
            <person name="Woyke T."/>
            <person name="Ryan C.M."/>
            <person name="Banfield J.F."/>
        </authorList>
    </citation>
    <scope>NUCLEOTIDE SEQUENCE [LARGE SCALE GENOMIC DNA]</scope>
</reference>
<dbReference type="CDD" id="cd06850">
    <property type="entry name" value="biotinyl_domain"/>
    <property type="match status" value="1"/>
</dbReference>
<comment type="caution">
    <text evidence="3">The sequence shown here is derived from an EMBL/GenBank/DDBJ whole genome shotgun (WGS) entry which is preliminary data.</text>
</comment>
<dbReference type="InterPro" id="IPR011053">
    <property type="entry name" value="Single_hybrid_motif"/>
</dbReference>